<sequence length="99" mass="11223">MEVLYMACISKQALVALQKTLKTDAAIGAKYGITRQAVHQLRKKYGLDYNRNKNTIRNKEIAALFNKGVSGTRVAQKLKLSASQIYRILATARKKRKKR</sequence>
<dbReference type="Gene3D" id="1.10.10.60">
    <property type="entry name" value="Homeodomain-like"/>
    <property type="match status" value="1"/>
</dbReference>
<gene>
    <name evidence="1" type="ORF">A2519_13180</name>
</gene>
<organism evidence="1 2">
    <name type="scientific">Candidatus Raymondbacteria bacterium RIFOXYD12_FULL_49_13</name>
    <dbReference type="NCBI Taxonomy" id="1817890"/>
    <lineage>
        <taxon>Bacteria</taxon>
        <taxon>Raymondiibacteriota</taxon>
    </lineage>
</organism>
<reference evidence="1 2" key="1">
    <citation type="journal article" date="2016" name="Nat. Commun.">
        <title>Thousands of microbial genomes shed light on interconnected biogeochemical processes in an aquifer system.</title>
        <authorList>
            <person name="Anantharaman K."/>
            <person name="Brown C.T."/>
            <person name="Hug L.A."/>
            <person name="Sharon I."/>
            <person name="Castelle C.J."/>
            <person name="Probst A.J."/>
            <person name="Thomas B.C."/>
            <person name="Singh A."/>
            <person name="Wilkins M.J."/>
            <person name="Karaoz U."/>
            <person name="Brodie E.L."/>
            <person name="Williams K.H."/>
            <person name="Hubbard S.S."/>
            <person name="Banfield J.F."/>
        </authorList>
    </citation>
    <scope>NUCLEOTIDE SEQUENCE [LARGE SCALE GENOMIC DNA]</scope>
</reference>
<protein>
    <recommendedName>
        <fullName evidence="3">Resolvase HTH domain-containing protein</fullName>
    </recommendedName>
</protein>
<accession>A0A1F7F9B9</accession>
<comment type="caution">
    <text evidence="1">The sequence shown here is derived from an EMBL/GenBank/DDBJ whole genome shotgun (WGS) entry which is preliminary data.</text>
</comment>
<evidence type="ECO:0000313" key="1">
    <source>
        <dbReference type="EMBL" id="OGK03274.1"/>
    </source>
</evidence>
<name>A0A1F7F9B9_UNCRA</name>
<proteinExistence type="predicted"/>
<dbReference type="EMBL" id="MFYX01000092">
    <property type="protein sequence ID" value="OGK03274.1"/>
    <property type="molecule type" value="Genomic_DNA"/>
</dbReference>
<dbReference type="Proteomes" id="UP000179243">
    <property type="component" value="Unassembled WGS sequence"/>
</dbReference>
<evidence type="ECO:0000313" key="2">
    <source>
        <dbReference type="Proteomes" id="UP000179243"/>
    </source>
</evidence>
<evidence type="ECO:0008006" key="3">
    <source>
        <dbReference type="Google" id="ProtNLM"/>
    </source>
</evidence>
<dbReference type="AlphaFoldDB" id="A0A1F7F9B9"/>